<dbReference type="GeneID" id="4389429"/>
<dbReference type="EMBL" id="CH408030">
    <property type="protein sequence ID" value="EAQ91528.1"/>
    <property type="molecule type" value="Genomic_DNA"/>
</dbReference>
<proteinExistence type="predicted"/>
<protein>
    <submittedName>
        <fullName evidence="1">Uncharacterized protein</fullName>
    </submittedName>
</protein>
<evidence type="ECO:0000313" key="2">
    <source>
        <dbReference type="Proteomes" id="UP000001056"/>
    </source>
</evidence>
<dbReference type="AlphaFoldDB" id="Q2H8J1"/>
<dbReference type="HOGENOM" id="CLU_1610556_0_0_1"/>
<evidence type="ECO:0000313" key="1">
    <source>
        <dbReference type="EMBL" id="EAQ91528.1"/>
    </source>
</evidence>
<accession>Q2H8J1</accession>
<keyword evidence="2" id="KW-1185">Reference proteome</keyword>
<dbReference type="VEuPathDB" id="FungiDB:CHGG_03463"/>
<reference evidence="2" key="1">
    <citation type="journal article" date="2015" name="Genome Announc.">
        <title>Draft genome sequence of the cellulolytic fungus Chaetomium globosum.</title>
        <authorList>
            <person name="Cuomo C.A."/>
            <person name="Untereiner W.A."/>
            <person name="Ma L.-J."/>
            <person name="Grabherr M."/>
            <person name="Birren B.W."/>
        </authorList>
    </citation>
    <scope>NUCLEOTIDE SEQUENCE [LARGE SCALE GENOMIC DNA]</scope>
    <source>
        <strain evidence="2">ATCC 6205 / CBS 148.51 / DSM 1962 / NBRC 6347 / NRRL 1970</strain>
    </source>
</reference>
<gene>
    <name evidence="1" type="ORF">CHGG_03463</name>
</gene>
<dbReference type="RefSeq" id="XP_001229979.1">
    <property type="nucleotide sequence ID" value="XM_001229978.1"/>
</dbReference>
<sequence length="165" mass="17417">MHATSITQHAESVIQTAACSFLRLDPATQKENHTALLASQNFVLARCAAYNLCGNNSGDSAPPDPKTRSGGEARSCTTCHNPFDQLRGFKEVVHNWRAMTTGGGTVKSLEVGIFELVNENDGYLPKTSHGPGEEGGNRTAPCDFAALVVDREDGLGLVSESGALG</sequence>
<dbReference type="InParanoid" id="Q2H8J1"/>
<organism evidence="1 2">
    <name type="scientific">Chaetomium globosum (strain ATCC 6205 / CBS 148.51 / DSM 1962 / NBRC 6347 / NRRL 1970)</name>
    <name type="common">Soil fungus</name>
    <dbReference type="NCBI Taxonomy" id="306901"/>
    <lineage>
        <taxon>Eukaryota</taxon>
        <taxon>Fungi</taxon>
        <taxon>Dikarya</taxon>
        <taxon>Ascomycota</taxon>
        <taxon>Pezizomycotina</taxon>
        <taxon>Sordariomycetes</taxon>
        <taxon>Sordariomycetidae</taxon>
        <taxon>Sordariales</taxon>
        <taxon>Chaetomiaceae</taxon>
        <taxon>Chaetomium</taxon>
    </lineage>
</organism>
<name>Q2H8J1_CHAGB</name>
<dbReference type="Proteomes" id="UP000001056">
    <property type="component" value="Unassembled WGS sequence"/>
</dbReference>